<keyword evidence="2" id="KW-1185">Reference proteome</keyword>
<dbReference type="KEGG" id="dgo:DGo_PB0259"/>
<accession>H8H1Y1</accession>
<name>H8H1Y1_DEIGI</name>
<geneLocation type="plasmid" evidence="1 2">
    <name>P2</name>
</geneLocation>
<proteinExistence type="predicted"/>
<dbReference type="EMBL" id="CP002193">
    <property type="protein sequence ID" value="AFD27528.1"/>
    <property type="molecule type" value="Genomic_DNA"/>
</dbReference>
<sequence>MLNLMTVAAPLTRLLAQLLGHPRHPAAHTLPAHAPLAPASGLGEFPCAQCGILQSEAAPLCVACMVAQEEDERMRASDTYHAMYAEMEAAWFAAQVERTSSAPLTPDQRFEALGQLPTLEADLRLELRRLEAVRQGHWLALTGQPFSS</sequence>
<protein>
    <submittedName>
        <fullName evidence="1">Uncharacterized protein</fullName>
    </submittedName>
</protein>
<dbReference type="AlphaFoldDB" id="H8H1Y1"/>
<dbReference type="PATRIC" id="fig|745776.4.peg.3609"/>
<dbReference type="HOGENOM" id="CLU_1755847_0_0_0"/>
<reference evidence="1 2" key="1">
    <citation type="journal article" date="2012" name="PLoS ONE">
        <title>Genome sequence and transcriptome analysis of the radioresistant bacterium Deinococcus gobiensis: insights into the extreme environmental adaptations.</title>
        <authorList>
            <person name="Yuan M."/>
            <person name="Chen M."/>
            <person name="Zhang W."/>
            <person name="Lu W."/>
            <person name="Wang J."/>
            <person name="Yang M."/>
            <person name="Zhao P."/>
            <person name="Tang R."/>
            <person name="Li X."/>
            <person name="Hao Y."/>
            <person name="Zhou Z."/>
            <person name="Zhan Y."/>
            <person name="Yu H."/>
            <person name="Teng C."/>
            <person name="Yan Y."/>
            <person name="Ping S."/>
            <person name="Wang Y."/>
            <person name="Lin M."/>
        </authorList>
    </citation>
    <scope>NUCLEOTIDE SEQUENCE [LARGE SCALE GENOMIC DNA]</scope>
    <source>
        <strain evidence="2">DSM 21396 / JCM 16679 / CGMCC 1.7299 / I-0</strain>
        <plasmid evidence="1">P2</plasmid>
    </source>
</reference>
<evidence type="ECO:0000313" key="1">
    <source>
        <dbReference type="EMBL" id="AFD27528.1"/>
    </source>
</evidence>
<gene>
    <name evidence="1" type="ordered locus">DGo_PB0259</name>
</gene>
<keyword evidence="1" id="KW-0614">Plasmid</keyword>
<organism evidence="1 2">
    <name type="scientific">Deinococcus gobiensis (strain DSM 21396 / JCM 16679 / CGMCC 1.7299 / I-0)</name>
    <dbReference type="NCBI Taxonomy" id="745776"/>
    <lineage>
        <taxon>Bacteria</taxon>
        <taxon>Thermotogati</taxon>
        <taxon>Deinococcota</taxon>
        <taxon>Deinococci</taxon>
        <taxon>Deinococcales</taxon>
        <taxon>Deinococcaceae</taxon>
        <taxon>Deinococcus</taxon>
    </lineage>
</organism>
<evidence type="ECO:0000313" key="2">
    <source>
        <dbReference type="Proteomes" id="UP000007575"/>
    </source>
</evidence>
<dbReference type="Proteomes" id="UP000007575">
    <property type="component" value="Plasmid P2"/>
</dbReference>